<dbReference type="EC" id="2.7.7.60" evidence="4"/>
<dbReference type="CDD" id="cd02516">
    <property type="entry name" value="CDP-ME_synthetase"/>
    <property type="match status" value="1"/>
</dbReference>
<dbReference type="Pfam" id="PF01128">
    <property type="entry name" value="IspD"/>
    <property type="match status" value="1"/>
</dbReference>
<feature type="site" description="Positions MEP for the nucleophilic attack" evidence="4">
    <location>
        <position position="222"/>
    </location>
</feature>
<keyword evidence="2 4" id="KW-0548">Nucleotidyltransferase</keyword>
<organism evidence="5 6">
    <name type="scientific">Laedolimicola ammoniilytica</name>
    <dbReference type="NCBI Taxonomy" id="2981771"/>
    <lineage>
        <taxon>Bacteria</taxon>
        <taxon>Bacillati</taxon>
        <taxon>Bacillota</taxon>
        <taxon>Clostridia</taxon>
        <taxon>Lachnospirales</taxon>
        <taxon>Lachnospiraceae</taxon>
        <taxon>Laedolimicola</taxon>
    </lineage>
</organism>
<dbReference type="InterPro" id="IPR050088">
    <property type="entry name" value="IspD/TarI_cytidylyltransf_bact"/>
</dbReference>
<accession>A0ABT2S031</accession>
<proteinExistence type="inferred from homology"/>
<evidence type="ECO:0000313" key="6">
    <source>
        <dbReference type="Proteomes" id="UP001652461"/>
    </source>
</evidence>
<feature type="site" description="Positions MEP for the nucleophilic attack" evidence="4">
    <location>
        <position position="164"/>
    </location>
</feature>
<reference evidence="5 6" key="1">
    <citation type="journal article" date="2021" name="ISME Commun">
        <title>Automated analysis of genomic sequences facilitates high-throughput and comprehensive description of bacteria.</title>
        <authorList>
            <person name="Hitch T.C.A."/>
        </authorList>
    </citation>
    <scope>NUCLEOTIDE SEQUENCE [LARGE SCALE GENOMIC DNA]</scope>
    <source>
        <strain evidence="5 6">Sanger_04</strain>
    </source>
</reference>
<evidence type="ECO:0000256" key="3">
    <source>
        <dbReference type="ARBA" id="ARBA00023229"/>
    </source>
</evidence>
<dbReference type="HAMAP" id="MF_00108">
    <property type="entry name" value="IspD"/>
    <property type="match status" value="1"/>
</dbReference>
<gene>
    <name evidence="4 5" type="primary">ispD</name>
    <name evidence="5" type="ORF">OCV63_13370</name>
</gene>
<evidence type="ECO:0000313" key="5">
    <source>
        <dbReference type="EMBL" id="MCU6697873.1"/>
    </source>
</evidence>
<dbReference type="InterPro" id="IPR029044">
    <property type="entry name" value="Nucleotide-diphossugar_trans"/>
</dbReference>
<evidence type="ECO:0000256" key="1">
    <source>
        <dbReference type="ARBA" id="ARBA00022679"/>
    </source>
</evidence>
<keyword evidence="3 4" id="KW-0414">Isoprene biosynthesis</keyword>
<comment type="function">
    <text evidence="4">Catalyzes the formation of 4-diphosphocytidyl-2-C-methyl-D-erythritol from CTP and 2-C-methyl-D-erythritol 4-phosphate (MEP).</text>
</comment>
<keyword evidence="6" id="KW-1185">Reference proteome</keyword>
<sequence length="240" mass="26972">MKRKSCAAIVLAAGQGKRMGGQIHKQFLELEGHPIVYYSIRAFQESPLIDQILLVTGETEIDYVKHEIVEKYHFDKVSVVVAGGHERYASVWNGLKALEKSLSEEEKDGFVFIHDGVRPFVNEEILRRAFDAVEAYHACVVGMPSKDTVKIADADGFVSETPSRSRVWNVQTPQVFDFRLAYKAYAALEQSGRSDVTDDAMIVEAFTDTKVKLVEGSYENIKLTTPEDLKIAATFLHNRK</sequence>
<dbReference type="SUPFAM" id="SSF53448">
    <property type="entry name" value="Nucleotide-diphospho-sugar transferases"/>
    <property type="match status" value="1"/>
</dbReference>
<dbReference type="InterPro" id="IPR034683">
    <property type="entry name" value="IspD/TarI"/>
</dbReference>
<dbReference type="NCBIfam" id="TIGR00453">
    <property type="entry name" value="ispD"/>
    <property type="match status" value="1"/>
</dbReference>
<protein>
    <recommendedName>
        <fullName evidence="4">2-C-methyl-D-erythritol 4-phosphate cytidylyltransferase</fullName>
        <ecNumber evidence="4">2.7.7.60</ecNumber>
    </recommendedName>
    <alternativeName>
        <fullName evidence="4">4-diphosphocytidyl-2C-methyl-D-erythritol synthase</fullName>
    </alternativeName>
    <alternativeName>
        <fullName evidence="4">MEP cytidylyltransferase</fullName>
        <shortName evidence="4">MCT</shortName>
    </alternativeName>
</protein>
<comment type="pathway">
    <text evidence="4">Isoprenoid biosynthesis; isopentenyl diphosphate biosynthesis via DXP pathway; isopentenyl diphosphate from 1-deoxy-D-xylulose 5-phosphate: step 2/6.</text>
</comment>
<evidence type="ECO:0000256" key="4">
    <source>
        <dbReference type="HAMAP-Rule" id="MF_00108"/>
    </source>
</evidence>
<comment type="caution">
    <text evidence="5">The sequence shown here is derived from an EMBL/GenBank/DDBJ whole genome shotgun (WGS) entry which is preliminary data.</text>
</comment>
<name>A0ABT2S031_9FIRM</name>
<feature type="site" description="Transition state stabilizer" evidence="4">
    <location>
        <position position="25"/>
    </location>
</feature>
<dbReference type="RefSeq" id="WP_158364648.1">
    <property type="nucleotide sequence ID" value="NZ_JAOQKC010000020.1"/>
</dbReference>
<dbReference type="Gene3D" id="3.90.550.10">
    <property type="entry name" value="Spore Coat Polysaccharide Biosynthesis Protein SpsA, Chain A"/>
    <property type="match status" value="1"/>
</dbReference>
<keyword evidence="1 4" id="KW-0808">Transferase</keyword>
<feature type="site" description="Transition state stabilizer" evidence="4">
    <location>
        <position position="18"/>
    </location>
</feature>
<comment type="similarity">
    <text evidence="4">Belongs to the IspD/TarI cytidylyltransferase family. IspD subfamily.</text>
</comment>
<evidence type="ECO:0000256" key="2">
    <source>
        <dbReference type="ARBA" id="ARBA00022695"/>
    </source>
</evidence>
<dbReference type="InterPro" id="IPR001228">
    <property type="entry name" value="IspD"/>
</dbReference>
<comment type="catalytic activity">
    <reaction evidence="4">
        <text>2-C-methyl-D-erythritol 4-phosphate + CTP + H(+) = 4-CDP-2-C-methyl-D-erythritol + diphosphate</text>
        <dbReference type="Rhea" id="RHEA:13429"/>
        <dbReference type="ChEBI" id="CHEBI:15378"/>
        <dbReference type="ChEBI" id="CHEBI:33019"/>
        <dbReference type="ChEBI" id="CHEBI:37563"/>
        <dbReference type="ChEBI" id="CHEBI:57823"/>
        <dbReference type="ChEBI" id="CHEBI:58262"/>
        <dbReference type="EC" id="2.7.7.60"/>
    </reaction>
</comment>
<dbReference type="Proteomes" id="UP001652461">
    <property type="component" value="Unassembled WGS sequence"/>
</dbReference>
<dbReference type="GO" id="GO:0050518">
    <property type="term" value="F:2-C-methyl-D-erythritol 4-phosphate cytidylyltransferase activity"/>
    <property type="evidence" value="ECO:0007669"/>
    <property type="project" value="UniProtKB-EC"/>
</dbReference>
<dbReference type="PANTHER" id="PTHR32125:SF4">
    <property type="entry name" value="2-C-METHYL-D-ERYTHRITOL 4-PHOSPHATE CYTIDYLYLTRANSFERASE, CHLOROPLASTIC"/>
    <property type="match status" value="1"/>
</dbReference>
<dbReference type="PANTHER" id="PTHR32125">
    <property type="entry name" value="2-C-METHYL-D-ERYTHRITOL 4-PHOSPHATE CYTIDYLYLTRANSFERASE, CHLOROPLASTIC"/>
    <property type="match status" value="1"/>
</dbReference>
<dbReference type="EMBL" id="JAOQKC010000020">
    <property type="protein sequence ID" value="MCU6697873.1"/>
    <property type="molecule type" value="Genomic_DNA"/>
</dbReference>